<keyword evidence="1" id="KW-1185">Reference proteome</keyword>
<organism evidence="1 2">
    <name type="scientific">Nicotiana tabacum</name>
    <name type="common">Common tobacco</name>
    <dbReference type="NCBI Taxonomy" id="4097"/>
    <lineage>
        <taxon>Eukaryota</taxon>
        <taxon>Viridiplantae</taxon>
        <taxon>Streptophyta</taxon>
        <taxon>Embryophyta</taxon>
        <taxon>Tracheophyta</taxon>
        <taxon>Spermatophyta</taxon>
        <taxon>Magnoliopsida</taxon>
        <taxon>eudicotyledons</taxon>
        <taxon>Gunneridae</taxon>
        <taxon>Pentapetalae</taxon>
        <taxon>asterids</taxon>
        <taxon>lamiids</taxon>
        <taxon>Solanales</taxon>
        <taxon>Solanaceae</taxon>
        <taxon>Nicotianoideae</taxon>
        <taxon>Nicotianeae</taxon>
        <taxon>Nicotiana</taxon>
    </lineage>
</organism>
<sequence length="463" mass="53149">MTYGCSGSDAGAKAFPECKRPRNSSSIFCVEMDKFVTRSKVGQPNSSSTHPSVASSIAPEIQRDIKYIVDAYAKETIKAIIEDLDGNFFGILVDESKDISHKEQMTLVLRYVNKEGEIIERFVVIIHLTFVALEKKHSDIKRRDSLRQHQAEKLEELLISGEVHTRRGLNQEHGLQRPGGNHWGSHYRTLGNLIVLFSSIIHILEFVAREGPNYADRLVAESLMTKITEFEFDFMLHLMWKVLMITNDLSSSLQRMDQDIVNAMELLTHTKQRLKMMRNSEFESLRDDVSSFCELNTRFDAVSTDLLLGMASLNPLNSFGNFDKNRIIKSAGYYPNKFDSNKLRDLSCQFDSFIVYDRGPDKRFFNLKGISDLSKVLVKSDLHQTWPLVYLLIKLTLILSVATASVERAFSSMNYIKNELHNSIDDEFLNSYLVCYIECKIFSTVNNDDIIHHFQHMKSRRSQ</sequence>
<protein>
    <submittedName>
        <fullName evidence="2">Uncharacterized protein LOC107791008</fullName>
    </submittedName>
</protein>
<evidence type="ECO:0000313" key="2">
    <source>
        <dbReference type="RefSeq" id="XP_075092387.1"/>
    </source>
</evidence>
<name>A0AC58T5A0_TOBAC</name>
<gene>
    <name evidence="2" type="primary">LOC107791008</name>
</gene>
<evidence type="ECO:0000313" key="1">
    <source>
        <dbReference type="Proteomes" id="UP000790787"/>
    </source>
</evidence>
<accession>A0AC58T5A0</accession>
<reference evidence="1" key="1">
    <citation type="journal article" date="2014" name="Nat. Commun.">
        <title>The tobacco genome sequence and its comparison with those of tomato and potato.</title>
        <authorList>
            <person name="Sierro N."/>
            <person name="Battey J.N."/>
            <person name="Ouadi S."/>
            <person name="Bakaher N."/>
            <person name="Bovet L."/>
            <person name="Willig A."/>
            <person name="Goepfert S."/>
            <person name="Peitsch M.C."/>
            <person name="Ivanov N.V."/>
        </authorList>
    </citation>
    <scope>NUCLEOTIDE SEQUENCE [LARGE SCALE GENOMIC DNA]</scope>
</reference>
<dbReference type="RefSeq" id="XP_075092387.1">
    <property type="nucleotide sequence ID" value="XM_075236286.1"/>
</dbReference>
<dbReference type="Proteomes" id="UP000790787">
    <property type="component" value="Chromosome 18"/>
</dbReference>
<proteinExistence type="predicted"/>
<reference evidence="2" key="2">
    <citation type="submission" date="2025-08" db="UniProtKB">
        <authorList>
            <consortium name="RefSeq"/>
        </authorList>
    </citation>
    <scope>IDENTIFICATION</scope>
    <source>
        <tissue evidence="2">Leaf</tissue>
    </source>
</reference>